<evidence type="ECO:0008006" key="5">
    <source>
        <dbReference type="Google" id="ProtNLM"/>
    </source>
</evidence>
<accession>A0A7S3V0F2</accession>
<reference evidence="4" key="1">
    <citation type="submission" date="2021-01" db="EMBL/GenBank/DDBJ databases">
        <authorList>
            <person name="Corre E."/>
            <person name="Pelletier E."/>
            <person name="Niang G."/>
            <person name="Scheremetjew M."/>
            <person name="Finn R."/>
            <person name="Kale V."/>
            <person name="Holt S."/>
            <person name="Cochrane G."/>
            <person name="Meng A."/>
            <person name="Brown T."/>
            <person name="Cohen L."/>
        </authorList>
    </citation>
    <scope>NUCLEOTIDE SEQUENCE</scope>
    <source>
        <strain evidence="4">GSBS06</strain>
    </source>
</reference>
<keyword evidence="2" id="KW-0812">Transmembrane</keyword>
<organism evidence="4">
    <name type="scientific">Aplanochytrium stocchinoi</name>
    <dbReference type="NCBI Taxonomy" id="215587"/>
    <lineage>
        <taxon>Eukaryota</taxon>
        <taxon>Sar</taxon>
        <taxon>Stramenopiles</taxon>
        <taxon>Bigyra</taxon>
        <taxon>Labyrinthulomycetes</taxon>
        <taxon>Thraustochytrida</taxon>
        <taxon>Thraustochytriidae</taxon>
        <taxon>Aplanochytrium</taxon>
    </lineage>
</organism>
<evidence type="ECO:0000313" key="4">
    <source>
        <dbReference type="EMBL" id="CAE0443799.1"/>
    </source>
</evidence>
<dbReference type="AlphaFoldDB" id="A0A7S3V0F2"/>
<feature type="region of interest" description="Disordered" evidence="1">
    <location>
        <begin position="30"/>
        <end position="66"/>
    </location>
</feature>
<evidence type="ECO:0000256" key="3">
    <source>
        <dbReference type="SAM" id="SignalP"/>
    </source>
</evidence>
<proteinExistence type="predicted"/>
<keyword evidence="2" id="KW-0472">Membrane</keyword>
<evidence type="ECO:0000256" key="1">
    <source>
        <dbReference type="SAM" id="MobiDB-lite"/>
    </source>
</evidence>
<protein>
    <recommendedName>
        <fullName evidence="5">Transmembrane protein</fullName>
    </recommendedName>
</protein>
<keyword evidence="2" id="KW-1133">Transmembrane helix</keyword>
<gene>
    <name evidence="4" type="ORF">ASTO00021_LOCUS13854</name>
</gene>
<dbReference type="EMBL" id="HBIN01018156">
    <property type="protein sequence ID" value="CAE0443799.1"/>
    <property type="molecule type" value="Transcribed_RNA"/>
</dbReference>
<evidence type="ECO:0000256" key="2">
    <source>
        <dbReference type="SAM" id="Phobius"/>
    </source>
</evidence>
<keyword evidence="3" id="KW-0732">Signal</keyword>
<feature type="chain" id="PRO_5030573601" description="Transmembrane protein" evidence="3">
    <location>
        <begin position="29"/>
        <end position="170"/>
    </location>
</feature>
<sequence>MKLKQTFLIYKWLFLSLLLLLNIQFSFADDDDDDDDYEDDEDDYEDDDDDYEDVDDGGDSSSAASSLGGPGGAAAIGIFAVAGVIFLGICYQKKRTQRRDIFERTNNYNNAFAARANRAKQVPSAKHSNLLYKQFRRNSEISIPVTEPGDYIGHRDVRTQPRGHHMKPSL</sequence>
<feature type="signal peptide" evidence="3">
    <location>
        <begin position="1"/>
        <end position="28"/>
    </location>
</feature>
<feature type="transmembrane region" description="Helical" evidence="2">
    <location>
        <begin position="71"/>
        <end position="91"/>
    </location>
</feature>
<name>A0A7S3V0F2_9STRA</name>
<feature type="compositionally biased region" description="Acidic residues" evidence="1">
    <location>
        <begin position="30"/>
        <end position="58"/>
    </location>
</feature>